<organism evidence="2 3">
    <name type="scientific">Lophium mytilinum</name>
    <dbReference type="NCBI Taxonomy" id="390894"/>
    <lineage>
        <taxon>Eukaryota</taxon>
        <taxon>Fungi</taxon>
        <taxon>Dikarya</taxon>
        <taxon>Ascomycota</taxon>
        <taxon>Pezizomycotina</taxon>
        <taxon>Dothideomycetes</taxon>
        <taxon>Pleosporomycetidae</taxon>
        <taxon>Mytilinidiales</taxon>
        <taxon>Mytilinidiaceae</taxon>
        <taxon>Lophium</taxon>
    </lineage>
</organism>
<accession>A0A6A6QNJ2</accession>
<protein>
    <submittedName>
        <fullName evidence="2">Uncharacterized protein</fullName>
    </submittedName>
</protein>
<evidence type="ECO:0000256" key="1">
    <source>
        <dbReference type="SAM" id="MobiDB-lite"/>
    </source>
</evidence>
<dbReference type="Proteomes" id="UP000799750">
    <property type="component" value="Unassembled WGS sequence"/>
</dbReference>
<gene>
    <name evidence="2" type="ORF">BU16DRAFT_563476</name>
</gene>
<dbReference type="OrthoDB" id="3800783at2759"/>
<keyword evidence="3" id="KW-1185">Reference proteome</keyword>
<evidence type="ECO:0000313" key="3">
    <source>
        <dbReference type="Proteomes" id="UP000799750"/>
    </source>
</evidence>
<feature type="compositionally biased region" description="Basic and acidic residues" evidence="1">
    <location>
        <begin position="287"/>
        <end position="298"/>
    </location>
</feature>
<reference evidence="2" key="1">
    <citation type="journal article" date="2020" name="Stud. Mycol.">
        <title>101 Dothideomycetes genomes: a test case for predicting lifestyles and emergence of pathogens.</title>
        <authorList>
            <person name="Haridas S."/>
            <person name="Albert R."/>
            <person name="Binder M."/>
            <person name="Bloem J."/>
            <person name="Labutti K."/>
            <person name="Salamov A."/>
            <person name="Andreopoulos B."/>
            <person name="Baker S."/>
            <person name="Barry K."/>
            <person name="Bills G."/>
            <person name="Bluhm B."/>
            <person name="Cannon C."/>
            <person name="Castanera R."/>
            <person name="Culley D."/>
            <person name="Daum C."/>
            <person name="Ezra D."/>
            <person name="Gonzalez J."/>
            <person name="Henrissat B."/>
            <person name="Kuo A."/>
            <person name="Liang C."/>
            <person name="Lipzen A."/>
            <person name="Lutzoni F."/>
            <person name="Magnuson J."/>
            <person name="Mondo S."/>
            <person name="Nolan M."/>
            <person name="Ohm R."/>
            <person name="Pangilinan J."/>
            <person name="Park H.-J."/>
            <person name="Ramirez L."/>
            <person name="Alfaro M."/>
            <person name="Sun H."/>
            <person name="Tritt A."/>
            <person name="Yoshinaga Y."/>
            <person name="Zwiers L.-H."/>
            <person name="Turgeon B."/>
            <person name="Goodwin S."/>
            <person name="Spatafora J."/>
            <person name="Crous P."/>
            <person name="Grigoriev I."/>
        </authorList>
    </citation>
    <scope>NUCLEOTIDE SEQUENCE</scope>
    <source>
        <strain evidence="2">CBS 269.34</strain>
    </source>
</reference>
<name>A0A6A6QNJ2_9PEZI</name>
<evidence type="ECO:0000313" key="2">
    <source>
        <dbReference type="EMBL" id="KAF2493313.1"/>
    </source>
</evidence>
<feature type="compositionally biased region" description="Acidic residues" evidence="1">
    <location>
        <begin position="317"/>
        <end position="331"/>
    </location>
</feature>
<dbReference type="AlphaFoldDB" id="A0A6A6QNJ2"/>
<dbReference type="EMBL" id="MU004192">
    <property type="protein sequence ID" value="KAF2493313.1"/>
    <property type="molecule type" value="Genomic_DNA"/>
</dbReference>
<sequence length="331" mass="37748">MSGASVRVESFLECLGLKSQDDLNRFFLERDAFLTPWAQYRDECLLVLRCMEDSGNPHLTPWVAFRTMMCLRKGSADKINDTADERVKCRLYTVRFLFDLIQNLTKPGEYFHGKRGEDLVEKLFKMTKLLCAHYRAKVFPVIHVIERNRPSTVEDYEYYLLERDNRVRIRGHTPSRFDEIVGSGNVKAAVKARKPSQSTPPIREVARAAPPATPKTQPAPKPQPSARAAAPVYGFVRGSNSLQRAAENRTAISFSIDGEEFDRPKVRESKDQELVYPKFSEEGAAVKKVNEEAKKPSEEESDEESLFVRDRTNRESSDEEEAYETADEDGL</sequence>
<feature type="region of interest" description="Disordered" evidence="1">
    <location>
        <begin position="189"/>
        <end position="227"/>
    </location>
</feature>
<proteinExistence type="predicted"/>
<feature type="compositionally biased region" description="Basic and acidic residues" evidence="1">
    <location>
        <begin position="306"/>
        <end position="316"/>
    </location>
</feature>
<feature type="compositionally biased region" description="Pro residues" evidence="1">
    <location>
        <begin position="211"/>
        <end position="223"/>
    </location>
</feature>
<feature type="region of interest" description="Disordered" evidence="1">
    <location>
        <begin position="287"/>
        <end position="331"/>
    </location>
</feature>